<feature type="domain" description="Gene product 88" evidence="2">
    <location>
        <begin position="19"/>
        <end position="244"/>
    </location>
</feature>
<evidence type="ECO:0000256" key="1">
    <source>
        <dbReference type="SAM" id="MobiDB-lite"/>
    </source>
</evidence>
<accession>A0ABW6JDL0</accession>
<dbReference type="Proteomes" id="UP001600650">
    <property type="component" value="Unassembled WGS sequence"/>
</dbReference>
<gene>
    <name evidence="3" type="ORF">ACFU0X_10400</name>
</gene>
<keyword evidence="4" id="KW-1185">Reference proteome</keyword>
<dbReference type="InterPro" id="IPR020290">
    <property type="entry name" value="Gp88"/>
</dbReference>
<evidence type="ECO:0000259" key="2">
    <source>
        <dbReference type="Pfam" id="PF17338"/>
    </source>
</evidence>
<protein>
    <recommendedName>
        <fullName evidence="2">Gene product 88 domain-containing protein</fullName>
    </recommendedName>
</protein>
<dbReference type="Pfam" id="PF17338">
    <property type="entry name" value="GP88"/>
    <property type="match status" value="1"/>
</dbReference>
<sequence length="266" mass="29996">MPAPSPTARPARAPRRWLLTSNSELRADGVYAWTLPAWAGRLPDGRTYNTCPEASACADLCYARAGTYRFSNVLAAHQRNLRMVLDEPWAWEVAMTRELQHRRYRGAAIRVHDAGDFFSDDYVIRWMRIMRASRQATFYAYTKAVSRFRRLVEPDPPANFRWVYSLGGKEDHLIDRDSERHADVFPSVEALKAAGYADQSRSDVLAVAGPPKVGIPANNIRHLLKRQDGKSFGELQRERDARLAAKRGRRRGSTDEVQPAVDGAAG</sequence>
<dbReference type="RefSeq" id="WP_381726248.1">
    <property type="nucleotide sequence ID" value="NZ_JBHVBU010000021.1"/>
</dbReference>
<feature type="compositionally biased region" description="Basic and acidic residues" evidence="1">
    <location>
        <begin position="228"/>
        <end position="243"/>
    </location>
</feature>
<proteinExistence type="predicted"/>
<reference evidence="3 4" key="1">
    <citation type="submission" date="2024-09" db="EMBL/GenBank/DDBJ databases">
        <title>The Natural Products Discovery Center: Release of the First 8490 Sequenced Strains for Exploring Actinobacteria Biosynthetic Diversity.</title>
        <authorList>
            <person name="Kalkreuter E."/>
            <person name="Kautsar S.A."/>
            <person name="Yang D."/>
            <person name="Bader C.D."/>
            <person name="Teijaro C.N."/>
            <person name="Fluegel L."/>
            <person name="Davis C.M."/>
            <person name="Simpson J.R."/>
            <person name="Lauterbach L."/>
            <person name="Steele A.D."/>
            <person name="Gui C."/>
            <person name="Meng S."/>
            <person name="Li G."/>
            <person name="Viehrig K."/>
            <person name="Ye F."/>
            <person name="Su P."/>
            <person name="Kiefer A.F."/>
            <person name="Nichols A."/>
            <person name="Cepeda A.J."/>
            <person name="Yan W."/>
            <person name="Fan B."/>
            <person name="Jiang Y."/>
            <person name="Adhikari A."/>
            <person name="Zheng C.-J."/>
            <person name="Schuster L."/>
            <person name="Cowan T.M."/>
            <person name="Smanski M.J."/>
            <person name="Chevrette M.G."/>
            <person name="De Carvalho L.P.S."/>
            <person name="Shen B."/>
        </authorList>
    </citation>
    <scope>NUCLEOTIDE SEQUENCE [LARGE SCALE GENOMIC DNA]</scope>
    <source>
        <strain evidence="3 4">NPDC057399</strain>
    </source>
</reference>
<comment type="caution">
    <text evidence="3">The sequence shown here is derived from an EMBL/GenBank/DDBJ whole genome shotgun (WGS) entry which is preliminary data.</text>
</comment>
<name>A0ABW6JDL0_STRCE</name>
<evidence type="ECO:0000313" key="4">
    <source>
        <dbReference type="Proteomes" id="UP001600650"/>
    </source>
</evidence>
<evidence type="ECO:0000313" key="3">
    <source>
        <dbReference type="EMBL" id="MFE7963448.1"/>
    </source>
</evidence>
<organism evidence="3 4">
    <name type="scientific">Streptomyces cellulosae</name>
    <dbReference type="NCBI Taxonomy" id="1968"/>
    <lineage>
        <taxon>Bacteria</taxon>
        <taxon>Bacillati</taxon>
        <taxon>Actinomycetota</taxon>
        <taxon>Actinomycetes</taxon>
        <taxon>Kitasatosporales</taxon>
        <taxon>Streptomycetaceae</taxon>
        <taxon>Streptomyces</taxon>
    </lineage>
</organism>
<feature type="region of interest" description="Disordered" evidence="1">
    <location>
        <begin position="228"/>
        <end position="266"/>
    </location>
</feature>
<dbReference type="EMBL" id="JBHVBU010000021">
    <property type="protein sequence ID" value="MFE7963448.1"/>
    <property type="molecule type" value="Genomic_DNA"/>
</dbReference>